<evidence type="ECO:0000256" key="1">
    <source>
        <dbReference type="ARBA" id="ARBA00000677"/>
    </source>
</evidence>
<proteinExistence type="inferred from homology"/>
<dbReference type="InterPro" id="IPR019758">
    <property type="entry name" value="Pept_S26A_signal_pept_1_CS"/>
</dbReference>
<comment type="subcellular location">
    <subcellularLocation>
        <location evidence="2">Cell membrane</location>
        <topology evidence="2">Single-pass type II membrane protein</topology>
    </subcellularLocation>
    <subcellularLocation>
        <location evidence="6">Membrane</location>
        <topology evidence="6">Single-pass type II membrane protein</topology>
    </subcellularLocation>
</comment>
<evidence type="ECO:0000259" key="7">
    <source>
        <dbReference type="Pfam" id="PF10502"/>
    </source>
</evidence>
<organism evidence="8 9">
    <name type="scientific">Actinoplanes sandaracinus</name>
    <dbReference type="NCBI Taxonomy" id="3045177"/>
    <lineage>
        <taxon>Bacteria</taxon>
        <taxon>Bacillati</taxon>
        <taxon>Actinomycetota</taxon>
        <taxon>Actinomycetes</taxon>
        <taxon>Micromonosporales</taxon>
        <taxon>Micromonosporaceae</taxon>
        <taxon>Actinoplanes</taxon>
    </lineage>
</organism>
<keyword evidence="6" id="KW-0812">Transmembrane</keyword>
<feature type="transmembrane region" description="Helical" evidence="6">
    <location>
        <begin position="20"/>
        <end position="41"/>
    </location>
</feature>
<dbReference type="PANTHER" id="PTHR43390">
    <property type="entry name" value="SIGNAL PEPTIDASE I"/>
    <property type="match status" value="1"/>
</dbReference>
<keyword evidence="6" id="KW-1133">Transmembrane helix</keyword>
<evidence type="ECO:0000313" key="8">
    <source>
        <dbReference type="EMBL" id="MDI6098981.1"/>
    </source>
</evidence>
<dbReference type="InterPro" id="IPR036286">
    <property type="entry name" value="LexA/Signal_pep-like_sf"/>
</dbReference>
<evidence type="ECO:0000256" key="5">
    <source>
        <dbReference type="ARBA" id="ARBA00022801"/>
    </source>
</evidence>
<evidence type="ECO:0000256" key="4">
    <source>
        <dbReference type="ARBA" id="ARBA00013208"/>
    </source>
</evidence>
<dbReference type="EMBL" id="JASCTH010000005">
    <property type="protein sequence ID" value="MDI6098981.1"/>
    <property type="molecule type" value="Genomic_DNA"/>
</dbReference>
<dbReference type="PANTHER" id="PTHR43390:SF1">
    <property type="entry name" value="CHLOROPLAST PROCESSING PEPTIDASE"/>
    <property type="match status" value="1"/>
</dbReference>
<dbReference type="PROSITE" id="PS00761">
    <property type="entry name" value="SPASE_I_3"/>
    <property type="match status" value="1"/>
</dbReference>
<evidence type="ECO:0000313" key="9">
    <source>
        <dbReference type="Proteomes" id="UP001241758"/>
    </source>
</evidence>
<dbReference type="CDD" id="cd06530">
    <property type="entry name" value="S26_SPase_I"/>
    <property type="match status" value="1"/>
</dbReference>
<dbReference type="PRINTS" id="PR00727">
    <property type="entry name" value="LEADERPTASE"/>
</dbReference>
<gene>
    <name evidence="8" type="primary">lepB</name>
    <name evidence="8" type="ORF">QLQ12_10250</name>
</gene>
<dbReference type="Pfam" id="PF10502">
    <property type="entry name" value="Peptidase_S26"/>
    <property type="match status" value="1"/>
</dbReference>
<comment type="caution">
    <text evidence="8">The sequence shown here is derived from an EMBL/GenBank/DDBJ whole genome shotgun (WGS) entry which is preliminary data.</text>
</comment>
<evidence type="ECO:0000256" key="2">
    <source>
        <dbReference type="ARBA" id="ARBA00004401"/>
    </source>
</evidence>
<evidence type="ECO:0000256" key="3">
    <source>
        <dbReference type="ARBA" id="ARBA00009370"/>
    </source>
</evidence>
<comment type="catalytic activity">
    <reaction evidence="1 6">
        <text>Cleavage of hydrophobic, N-terminal signal or leader sequences from secreted and periplasmic proteins.</text>
        <dbReference type="EC" id="3.4.21.89"/>
    </reaction>
</comment>
<dbReference type="RefSeq" id="WP_282758918.1">
    <property type="nucleotide sequence ID" value="NZ_JASCTH010000005.1"/>
</dbReference>
<keyword evidence="6" id="KW-0472">Membrane</keyword>
<accession>A0ABT6WGX8</accession>
<dbReference type="InterPro" id="IPR019533">
    <property type="entry name" value="Peptidase_S26"/>
</dbReference>
<dbReference type="Gene3D" id="2.10.109.10">
    <property type="entry name" value="Umud Fragment, subunit A"/>
    <property type="match status" value="1"/>
</dbReference>
<evidence type="ECO:0000256" key="6">
    <source>
        <dbReference type="RuleBase" id="RU362042"/>
    </source>
</evidence>
<reference evidence="8 9" key="1">
    <citation type="submission" date="2023-05" db="EMBL/GenBank/DDBJ databases">
        <title>Actinoplanes sp. NEAU-A12 genome sequencing.</title>
        <authorList>
            <person name="Wang Z.-S."/>
        </authorList>
    </citation>
    <scope>NUCLEOTIDE SEQUENCE [LARGE SCALE GENOMIC DNA]</scope>
    <source>
        <strain evidence="8 9">NEAU-A12</strain>
    </source>
</reference>
<protein>
    <recommendedName>
        <fullName evidence="4 6">Signal peptidase I</fullName>
        <ecNumber evidence="4 6">3.4.21.89</ecNumber>
    </recommendedName>
</protein>
<feature type="domain" description="Peptidase S26" evidence="7">
    <location>
        <begin position="15"/>
        <end position="182"/>
    </location>
</feature>
<dbReference type="GO" id="GO:0009003">
    <property type="term" value="F:signal peptidase activity"/>
    <property type="evidence" value="ECO:0007669"/>
    <property type="project" value="UniProtKB-EC"/>
</dbReference>
<name>A0ABT6WGX8_9ACTN</name>
<keyword evidence="9" id="KW-1185">Reference proteome</keyword>
<comment type="similarity">
    <text evidence="3 6">Belongs to the peptidase S26 family.</text>
</comment>
<dbReference type="SUPFAM" id="SSF51306">
    <property type="entry name" value="LexA/Signal peptidase"/>
    <property type="match status" value="1"/>
</dbReference>
<dbReference type="Proteomes" id="UP001241758">
    <property type="component" value="Unassembled WGS sequence"/>
</dbReference>
<keyword evidence="6" id="KW-0645">Protease</keyword>
<dbReference type="NCBIfam" id="TIGR02227">
    <property type="entry name" value="sigpep_I_bact"/>
    <property type="match status" value="1"/>
</dbReference>
<dbReference type="InterPro" id="IPR000223">
    <property type="entry name" value="Pept_S26A_signal_pept_1"/>
</dbReference>
<sequence length="203" mass="22147">MSTPTDNRRAGRPRWIEHIVLIAVAVTIAVVVRTFLVQTFWIPSPSMEPTLLRDDKVLVNKTAYRFQDPARGEIVVFAPPAAWSAEPGQNYIKRVIGVAGDHVVCCDRDRRITVNGRALDEDYLFPGDEPSDRPFDVTVGAGSVFVLGDHRSASADSREHLDAGGGAVGVDRLVGRAFVTFWPPGRSRTLSVPGTFAGVPDPR</sequence>
<dbReference type="EC" id="3.4.21.89" evidence="4 6"/>
<keyword evidence="5 6" id="KW-0378">Hydrolase</keyword>